<gene>
    <name evidence="1" type="ORF">NEOLEDRAFT_461517</name>
</gene>
<dbReference type="AlphaFoldDB" id="A0A165VGR5"/>
<reference evidence="1 2" key="1">
    <citation type="journal article" date="2016" name="Mol. Biol. Evol.">
        <title>Comparative Genomics of Early-Diverging Mushroom-Forming Fungi Provides Insights into the Origins of Lignocellulose Decay Capabilities.</title>
        <authorList>
            <person name="Nagy L.G."/>
            <person name="Riley R."/>
            <person name="Tritt A."/>
            <person name="Adam C."/>
            <person name="Daum C."/>
            <person name="Floudas D."/>
            <person name="Sun H."/>
            <person name="Yadav J.S."/>
            <person name="Pangilinan J."/>
            <person name="Larsson K.H."/>
            <person name="Matsuura K."/>
            <person name="Barry K."/>
            <person name="Labutti K."/>
            <person name="Kuo R."/>
            <person name="Ohm R.A."/>
            <person name="Bhattacharya S.S."/>
            <person name="Shirouzu T."/>
            <person name="Yoshinaga Y."/>
            <person name="Martin F.M."/>
            <person name="Grigoriev I.V."/>
            <person name="Hibbett D.S."/>
        </authorList>
    </citation>
    <scope>NUCLEOTIDE SEQUENCE [LARGE SCALE GENOMIC DNA]</scope>
    <source>
        <strain evidence="1 2">HHB14362 ss-1</strain>
    </source>
</reference>
<organism evidence="1 2">
    <name type="scientific">Neolentinus lepideus HHB14362 ss-1</name>
    <dbReference type="NCBI Taxonomy" id="1314782"/>
    <lineage>
        <taxon>Eukaryota</taxon>
        <taxon>Fungi</taxon>
        <taxon>Dikarya</taxon>
        <taxon>Basidiomycota</taxon>
        <taxon>Agaricomycotina</taxon>
        <taxon>Agaricomycetes</taxon>
        <taxon>Gloeophyllales</taxon>
        <taxon>Gloeophyllaceae</taxon>
        <taxon>Neolentinus</taxon>
    </lineage>
</organism>
<accession>A0A165VGR5</accession>
<dbReference type="Proteomes" id="UP000076761">
    <property type="component" value="Unassembled WGS sequence"/>
</dbReference>
<evidence type="ECO:0000313" key="2">
    <source>
        <dbReference type="Proteomes" id="UP000076761"/>
    </source>
</evidence>
<name>A0A165VGR5_9AGAM</name>
<keyword evidence="2" id="KW-1185">Reference proteome</keyword>
<protein>
    <submittedName>
        <fullName evidence="1">Uncharacterized protein</fullName>
    </submittedName>
</protein>
<dbReference type="EMBL" id="KV425553">
    <property type="protein sequence ID" value="KZT29651.1"/>
    <property type="molecule type" value="Genomic_DNA"/>
</dbReference>
<proteinExistence type="predicted"/>
<dbReference type="InParanoid" id="A0A165VGR5"/>
<evidence type="ECO:0000313" key="1">
    <source>
        <dbReference type="EMBL" id="KZT29651.1"/>
    </source>
</evidence>
<dbReference type="PROSITE" id="PS51257">
    <property type="entry name" value="PROKAR_LIPOPROTEIN"/>
    <property type="match status" value="1"/>
</dbReference>
<sequence>MYVHSRSCQVLFSSTLSVQSCLISCCFYLHSGFGFRNTPQEHSTRLRHQSTPSLIITLPAIL</sequence>